<evidence type="ECO:0000256" key="1">
    <source>
        <dbReference type="ARBA" id="ARBA00004442"/>
    </source>
</evidence>
<proteinExistence type="inferred from homology"/>
<keyword evidence="5" id="KW-0998">Cell outer membrane</keyword>
<organism evidence="6 7">
    <name type="scientific">Kinneretia aquatilis</name>
    <dbReference type="NCBI Taxonomy" id="2070761"/>
    <lineage>
        <taxon>Bacteria</taxon>
        <taxon>Pseudomonadati</taxon>
        <taxon>Pseudomonadota</taxon>
        <taxon>Betaproteobacteria</taxon>
        <taxon>Burkholderiales</taxon>
        <taxon>Sphaerotilaceae</taxon>
        <taxon>Roseateles</taxon>
    </lineage>
</organism>
<dbReference type="Proteomes" id="UP000235916">
    <property type="component" value="Unassembled WGS sequence"/>
</dbReference>
<dbReference type="AlphaFoldDB" id="A0A2N8KT10"/>
<reference evidence="6 7" key="1">
    <citation type="submission" date="2018-01" db="EMBL/GenBank/DDBJ databases">
        <title>Draft genome sequence of Paucibacter aquatile CR182 isolated from freshwater of the Nakdong River.</title>
        <authorList>
            <person name="Choi A."/>
            <person name="Chung E.J."/>
        </authorList>
    </citation>
    <scope>NUCLEOTIDE SEQUENCE [LARGE SCALE GENOMIC DNA]</scope>
    <source>
        <strain evidence="6 7">CR182</strain>
    </source>
</reference>
<dbReference type="InterPro" id="IPR010583">
    <property type="entry name" value="MipA"/>
</dbReference>
<dbReference type="OrthoDB" id="8887104at2"/>
<evidence type="ECO:0008006" key="8">
    <source>
        <dbReference type="Google" id="ProtNLM"/>
    </source>
</evidence>
<keyword evidence="4" id="KW-0472">Membrane</keyword>
<keyword evidence="3" id="KW-0732">Signal</keyword>
<evidence type="ECO:0000256" key="4">
    <source>
        <dbReference type="ARBA" id="ARBA00023136"/>
    </source>
</evidence>
<evidence type="ECO:0000256" key="5">
    <source>
        <dbReference type="ARBA" id="ARBA00023237"/>
    </source>
</evidence>
<dbReference type="PANTHER" id="PTHR38776:SF1">
    <property type="entry name" value="MLTA-INTERACTING PROTEIN-RELATED"/>
    <property type="match status" value="1"/>
</dbReference>
<evidence type="ECO:0000313" key="6">
    <source>
        <dbReference type="EMBL" id="PND36570.1"/>
    </source>
</evidence>
<dbReference type="GO" id="GO:0009279">
    <property type="term" value="C:cell outer membrane"/>
    <property type="evidence" value="ECO:0007669"/>
    <property type="project" value="UniProtKB-SubCell"/>
</dbReference>
<evidence type="ECO:0000313" key="7">
    <source>
        <dbReference type="Proteomes" id="UP000235916"/>
    </source>
</evidence>
<evidence type="ECO:0000256" key="2">
    <source>
        <dbReference type="ARBA" id="ARBA00005722"/>
    </source>
</evidence>
<comment type="caution">
    <text evidence="6">The sequence shown here is derived from an EMBL/GenBank/DDBJ whole genome shotgun (WGS) entry which is preliminary data.</text>
</comment>
<dbReference type="PANTHER" id="PTHR38776">
    <property type="entry name" value="MLTA-INTERACTING PROTEIN-RELATED"/>
    <property type="match status" value="1"/>
</dbReference>
<sequence>MLLNSASLRPSLLPRLVLRCFRSGPASNSALPARPRVAALLFVAMAVPGLCQAQAVREGDAAGDMRYLLGMSYRYGPEYFGARQNGGDIKPLWALRWGRWRIATSGSSGLMGFGRETVDGGAGASRELFRNENFSLGFGLRIDSGRDSRDSESTQGLPDVKRTLRGRVYVSYNLAPGWQLGGSLSQDLAGRDGGLVWSTDLRKQLYRSAGGELSVGIGVSGGNGRYMQSYFGVPEGPAAERLGRSYSPGSGLRDAGLGLSYTRSISKHWVCFSSLGTGRLLGTAADSPLNQKSGSFNWSLGLAYRN</sequence>
<evidence type="ECO:0000256" key="3">
    <source>
        <dbReference type="ARBA" id="ARBA00022729"/>
    </source>
</evidence>
<comment type="similarity">
    <text evidence="2">Belongs to the MipA/OmpV family.</text>
</comment>
<protein>
    <recommendedName>
        <fullName evidence="8">MipA/OmpV family protein</fullName>
    </recommendedName>
</protein>
<name>A0A2N8KT10_9BURK</name>
<dbReference type="EMBL" id="POSP01000004">
    <property type="protein sequence ID" value="PND36570.1"/>
    <property type="molecule type" value="Genomic_DNA"/>
</dbReference>
<keyword evidence="7" id="KW-1185">Reference proteome</keyword>
<dbReference type="Pfam" id="PF06629">
    <property type="entry name" value="MipA"/>
    <property type="match status" value="1"/>
</dbReference>
<accession>A0A2N8KT10</accession>
<comment type="subcellular location">
    <subcellularLocation>
        <location evidence="1">Cell outer membrane</location>
    </subcellularLocation>
</comment>
<gene>
    <name evidence="6" type="ORF">C1O66_23150</name>
</gene>